<dbReference type="Pfam" id="PF10165">
    <property type="entry name" value="Ric8"/>
    <property type="match status" value="1"/>
</dbReference>
<dbReference type="EMBL" id="LGSR01000001">
    <property type="protein sequence ID" value="KOS23338.1"/>
    <property type="molecule type" value="Genomic_DNA"/>
</dbReference>
<proteinExistence type="inferred from homology"/>
<name>A0A0M8N1R9_ESCWE</name>
<organism evidence="4 5">
    <name type="scientific">Escovopsis weberi</name>
    <dbReference type="NCBI Taxonomy" id="150374"/>
    <lineage>
        <taxon>Eukaryota</taxon>
        <taxon>Fungi</taxon>
        <taxon>Dikarya</taxon>
        <taxon>Ascomycota</taxon>
        <taxon>Pezizomycotina</taxon>
        <taxon>Sordariomycetes</taxon>
        <taxon>Hypocreomycetidae</taxon>
        <taxon>Hypocreales</taxon>
        <taxon>Hypocreaceae</taxon>
        <taxon>Escovopsis</taxon>
    </lineage>
</organism>
<dbReference type="OrthoDB" id="5585685at2759"/>
<dbReference type="InterPro" id="IPR016024">
    <property type="entry name" value="ARM-type_fold"/>
</dbReference>
<protein>
    <submittedName>
        <fullName evidence="4">Synembryn-like protein</fullName>
    </submittedName>
</protein>
<reference evidence="4 5" key="1">
    <citation type="submission" date="2015-07" db="EMBL/GenBank/DDBJ databases">
        <title>The genome of the fungus Escovopsis weberi, a specialized disease agent of ant agriculture.</title>
        <authorList>
            <person name="de Man T.J."/>
            <person name="Stajich J.E."/>
            <person name="Kubicek C.P."/>
            <person name="Chenthamara K."/>
            <person name="Atanasova L."/>
            <person name="Druzhinina I.S."/>
            <person name="Birnbaum S."/>
            <person name="Barribeau S.M."/>
            <person name="Teiling C."/>
            <person name="Suen G."/>
            <person name="Currie C."/>
            <person name="Gerardo N.M."/>
        </authorList>
    </citation>
    <scope>NUCLEOTIDE SEQUENCE [LARGE SCALE GENOMIC DNA]</scope>
</reference>
<dbReference type="InterPro" id="IPR019318">
    <property type="entry name" value="Gua_nucleotide_exch_fac_Ric8"/>
</dbReference>
<evidence type="ECO:0000256" key="2">
    <source>
        <dbReference type="ARBA" id="ARBA00022658"/>
    </source>
</evidence>
<sequence>MASSAMGTAKGPAKLKAVTELVDKLARDLEDATLSLKAREDALEELKIYGRDPAHADPIFTTEGISMLLRYGFDGPACDTARAAQRVLANAMLLRPETRQIFVDKACAAKACSELETDNWDTEFLVSRVLFLSTYGTSINLEDLITNHRLADRIVDNLGRHAKLVTTDEGKSPMSQPMEDMALAETLKLLFNVTHFCKEQTGRFAGAVPHIVALLWKQDVPPPRPLEAPFGPLINALLNMDLSIEATRDAVFPPKEPARVSERLIEILDAAMRTYPESDLETVVTPLVSLLGKIHEHAPAPAKQRIRALLLPADNDRTSVLGRGDGLSAILLKNSTNPIAPALRDAISHLLFDMSDKDASTFVQNVGYGFASGFLFQNNVPVPASASEAFGAGDVPGGQRLVNPITGQFLDSEKALDETPMSEEEREREAERLFHQGSMAQHHSAFDL</sequence>
<accession>A0A0M8N1R9</accession>
<gene>
    <name evidence="4" type="ORF">ESCO_006672</name>
</gene>
<dbReference type="PANTHER" id="PTHR12425:SF5">
    <property type="entry name" value="SYNEMBRYN"/>
    <property type="match status" value="1"/>
</dbReference>
<dbReference type="PANTHER" id="PTHR12425">
    <property type="entry name" value="SYNEMBRYN"/>
    <property type="match status" value="1"/>
</dbReference>
<evidence type="ECO:0000256" key="3">
    <source>
        <dbReference type="ARBA" id="ARBA00023186"/>
    </source>
</evidence>
<keyword evidence="2" id="KW-0344">Guanine-nucleotide releasing factor</keyword>
<keyword evidence="5" id="KW-1185">Reference proteome</keyword>
<evidence type="ECO:0000256" key="1">
    <source>
        <dbReference type="ARBA" id="ARBA00009049"/>
    </source>
</evidence>
<evidence type="ECO:0000313" key="4">
    <source>
        <dbReference type="EMBL" id="KOS23338.1"/>
    </source>
</evidence>
<keyword evidence="3" id="KW-0143">Chaperone</keyword>
<dbReference type="GO" id="GO:0007186">
    <property type="term" value="P:G protein-coupled receptor signaling pathway"/>
    <property type="evidence" value="ECO:0007669"/>
    <property type="project" value="TreeGrafter"/>
</dbReference>
<dbReference type="GO" id="GO:0001965">
    <property type="term" value="F:G-protein alpha-subunit binding"/>
    <property type="evidence" value="ECO:0007669"/>
    <property type="project" value="TreeGrafter"/>
</dbReference>
<dbReference type="SUPFAM" id="SSF48371">
    <property type="entry name" value="ARM repeat"/>
    <property type="match status" value="1"/>
</dbReference>
<comment type="caution">
    <text evidence="4">The sequence shown here is derived from an EMBL/GenBank/DDBJ whole genome shotgun (WGS) entry which is preliminary data.</text>
</comment>
<dbReference type="GO" id="GO:0005085">
    <property type="term" value="F:guanyl-nucleotide exchange factor activity"/>
    <property type="evidence" value="ECO:0007669"/>
    <property type="project" value="UniProtKB-KW"/>
</dbReference>
<evidence type="ECO:0000313" key="5">
    <source>
        <dbReference type="Proteomes" id="UP000053831"/>
    </source>
</evidence>
<dbReference type="Proteomes" id="UP000053831">
    <property type="component" value="Unassembled WGS sequence"/>
</dbReference>
<dbReference type="GO" id="GO:0005737">
    <property type="term" value="C:cytoplasm"/>
    <property type="evidence" value="ECO:0007669"/>
    <property type="project" value="TreeGrafter"/>
</dbReference>
<dbReference type="AlphaFoldDB" id="A0A0M8N1R9"/>
<comment type="similarity">
    <text evidence="1">Belongs to the synembryn family.</text>
</comment>